<reference evidence="2 3" key="1">
    <citation type="submission" date="2019-12" db="EMBL/GenBank/DDBJ databases">
        <authorList>
            <person name="Li J."/>
            <person name="Shi Y."/>
            <person name="Xu G."/>
            <person name="Xiao D."/>
            <person name="Ran X."/>
        </authorList>
    </citation>
    <scope>NUCLEOTIDE SEQUENCE [LARGE SCALE GENOMIC DNA]</scope>
    <source>
        <strain evidence="2 3">JCM 15915</strain>
    </source>
</reference>
<feature type="transmembrane region" description="Helical" evidence="1">
    <location>
        <begin position="321"/>
        <end position="338"/>
    </location>
</feature>
<dbReference type="NCBIfam" id="TIGR00791">
    <property type="entry name" value="gntP"/>
    <property type="match status" value="1"/>
</dbReference>
<feature type="transmembrane region" description="Helical" evidence="1">
    <location>
        <begin position="149"/>
        <end position="167"/>
    </location>
</feature>
<dbReference type="Proteomes" id="UP000462152">
    <property type="component" value="Unassembled WGS sequence"/>
</dbReference>
<dbReference type="PIRSF" id="PIRSF002746">
    <property type="entry name" value="Gluconate_transporter"/>
    <property type="match status" value="1"/>
</dbReference>
<feature type="transmembrane region" description="Helical" evidence="1">
    <location>
        <begin position="37"/>
        <end position="57"/>
    </location>
</feature>
<dbReference type="GO" id="GO:0005886">
    <property type="term" value="C:plasma membrane"/>
    <property type="evidence" value="ECO:0007669"/>
    <property type="project" value="TreeGrafter"/>
</dbReference>
<feature type="transmembrane region" description="Helical" evidence="1">
    <location>
        <begin position="358"/>
        <end position="387"/>
    </location>
</feature>
<feature type="transmembrane region" description="Helical" evidence="1">
    <location>
        <begin position="112"/>
        <end position="137"/>
    </location>
</feature>
<feature type="transmembrane region" description="Helical" evidence="1">
    <location>
        <begin position="12"/>
        <end position="31"/>
    </location>
</feature>
<dbReference type="EMBL" id="WOGT01000008">
    <property type="protein sequence ID" value="MUN55765.1"/>
    <property type="molecule type" value="Genomic_DNA"/>
</dbReference>
<protein>
    <submittedName>
        <fullName evidence="2">GntP family permease</fullName>
    </submittedName>
</protein>
<sequence>MKVDGWTQTLGVGPLLLIAAGAFAVLLFLIIRLKVHAFPALILVSLLTAATAGVPLGKVVDVLTEGFGTTLGSVALLVGLGAMLGALLESSGGSRSLADRLVLAFGEKRAPLALGVASLLFGFPIFFDAGLVVMLPVVFSVARRVGGSMLLYGIPAVGAFSVMHVFVPPHPGPVTASSFFGADLGILLLVGLVVAIPTWYVAVYLFGMIVGRRLDLPVPETLGSAESTTTDAAPRWTVVVGILLLPMILIFLNTGLSALEDTGTLGSAVTDSPWYDAVVLLGETPVALLVTLMAALVAFGWRRGTSKKGAQDLLEGALPKVCSVILITGAGGMFGGVLQASGIGDALASSLSGLGFPLILAGFIIAATLRVVQGSATVALTTTAGLIASGVTDAGYNNVQLAAMVVAVAAGSVVLSHVNDSGFWLVGNLLELDEVTTLRIWTVLETLIGVVGFLLACAVFGVGSLW</sequence>
<feature type="transmembrane region" description="Helical" evidence="1">
    <location>
        <begin position="69"/>
        <end position="88"/>
    </location>
</feature>
<feature type="transmembrane region" description="Helical" evidence="1">
    <location>
        <begin position="438"/>
        <end position="462"/>
    </location>
</feature>
<name>A0A7K1LKW3_9MICC</name>
<comment type="caution">
    <text evidence="2">The sequence shown here is derived from an EMBL/GenBank/DDBJ whole genome shotgun (WGS) entry which is preliminary data.</text>
</comment>
<evidence type="ECO:0000256" key="1">
    <source>
        <dbReference type="SAM" id="Phobius"/>
    </source>
</evidence>
<keyword evidence="1" id="KW-1133">Transmembrane helix</keyword>
<feature type="transmembrane region" description="Helical" evidence="1">
    <location>
        <begin position="236"/>
        <end position="259"/>
    </location>
</feature>
<feature type="transmembrane region" description="Helical" evidence="1">
    <location>
        <begin position="399"/>
        <end position="418"/>
    </location>
</feature>
<dbReference type="Pfam" id="PF02447">
    <property type="entry name" value="GntP_permease"/>
    <property type="match status" value="1"/>
</dbReference>
<evidence type="ECO:0000313" key="3">
    <source>
        <dbReference type="Proteomes" id="UP000462152"/>
    </source>
</evidence>
<keyword evidence="1" id="KW-0472">Membrane</keyword>
<feature type="transmembrane region" description="Helical" evidence="1">
    <location>
        <begin position="279"/>
        <end position="301"/>
    </location>
</feature>
<dbReference type="OrthoDB" id="4325159at2"/>
<dbReference type="AlphaFoldDB" id="A0A7K1LKW3"/>
<evidence type="ECO:0000313" key="2">
    <source>
        <dbReference type="EMBL" id="MUN55765.1"/>
    </source>
</evidence>
<organism evidence="2 3">
    <name type="scientific">Rothia koreensis</name>
    <dbReference type="NCBI Taxonomy" id="592378"/>
    <lineage>
        <taxon>Bacteria</taxon>
        <taxon>Bacillati</taxon>
        <taxon>Actinomycetota</taxon>
        <taxon>Actinomycetes</taxon>
        <taxon>Micrococcales</taxon>
        <taxon>Micrococcaceae</taxon>
        <taxon>Rothia</taxon>
    </lineage>
</organism>
<feature type="transmembrane region" description="Helical" evidence="1">
    <location>
        <begin position="179"/>
        <end position="206"/>
    </location>
</feature>
<dbReference type="PANTHER" id="PTHR30354">
    <property type="entry name" value="GNT FAMILY GLUCONATE TRANSPORTER"/>
    <property type="match status" value="1"/>
</dbReference>
<proteinExistence type="predicted"/>
<keyword evidence="1" id="KW-0812">Transmembrane</keyword>
<dbReference type="InterPro" id="IPR003474">
    <property type="entry name" value="Glcn_transporter"/>
</dbReference>
<accession>A0A7K1LKW3</accession>
<dbReference type="RefSeq" id="WP_129315618.1">
    <property type="nucleotide sequence ID" value="NZ_NOIQ01000009.1"/>
</dbReference>
<keyword evidence="3" id="KW-1185">Reference proteome</keyword>
<dbReference type="GO" id="GO:0015128">
    <property type="term" value="F:gluconate transmembrane transporter activity"/>
    <property type="evidence" value="ECO:0007669"/>
    <property type="project" value="InterPro"/>
</dbReference>
<gene>
    <name evidence="2" type="ORF">GMA10_11180</name>
</gene>
<dbReference type="PANTHER" id="PTHR30354:SF25">
    <property type="entry name" value="INNER MEMBRANE PERMEASE YGBN"/>
    <property type="match status" value="1"/>
</dbReference>